<dbReference type="EMBL" id="CP101497">
    <property type="protein sequence ID" value="UTT62293.1"/>
    <property type="molecule type" value="Genomic_DNA"/>
</dbReference>
<evidence type="ECO:0008006" key="4">
    <source>
        <dbReference type="Google" id="ProtNLM"/>
    </source>
</evidence>
<accession>A0ABY5FVK8</accession>
<gene>
    <name evidence="2" type="ORF">NNL39_11605</name>
</gene>
<evidence type="ECO:0000313" key="2">
    <source>
        <dbReference type="EMBL" id="UTT62293.1"/>
    </source>
</evidence>
<sequence>MTGTDVSSPRTYPGIVLAAVTVGVTGAIAALPAPALGLLLAVAGVWLSLRSRAELRAHPELSGWGLSLAAMIVSSVTLAATLVPFLAPLLLSLAFLITGGAAG</sequence>
<reference evidence="2" key="1">
    <citation type="submission" date="2022-07" db="EMBL/GenBank/DDBJ databases">
        <title>Taxonomic analysis of Microcella humidisoli nov. sp., isolated from riverside soil.</title>
        <authorList>
            <person name="Molina K.M."/>
            <person name="Kim S.B."/>
        </authorList>
    </citation>
    <scope>NUCLEOTIDE SEQUENCE</scope>
    <source>
        <strain evidence="2">MMS21-STM10</strain>
    </source>
</reference>
<keyword evidence="1" id="KW-1133">Transmembrane helix</keyword>
<feature type="transmembrane region" description="Helical" evidence="1">
    <location>
        <begin position="16"/>
        <end position="49"/>
    </location>
</feature>
<keyword evidence="1" id="KW-0812">Transmembrane</keyword>
<keyword evidence="3" id="KW-1185">Reference proteome</keyword>
<organism evidence="2 3">
    <name type="scientific">Microcella humidisoli</name>
    <dbReference type="NCBI Taxonomy" id="2963406"/>
    <lineage>
        <taxon>Bacteria</taxon>
        <taxon>Bacillati</taxon>
        <taxon>Actinomycetota</taxon>
        <taxon>Actinomycetes</taxon>
        <taxon>Micrococcales</taxon>
        <taxon>Microbacteriaceae</taxon>
        <taxon>Microcella</taxon>
    </lineage>
</organism>
<evidence type="ECO:0000313" key="3">
    <source>
        <dbReference type="Proteomes" id="UP001060039"/>
    </source>
</evidence>
<feature type="transmembrane region" description="Helical" evidence="1">
    <location>
        <begin position="61"/>
        <end position="79"/>
    </location>
</feature>
<name>A0ABY5FVK8_9MICO</name>
<dbReference type="Proteomes" id="UP001060039">
    <property type="component" value="Chromosome"/>
</dbReference>
<keyword evidence="1" id="KW-0472">Membrane</keyword>
<evidence type="ECO:0000256" key="1">
    <source>
        <dbReference type="SAM" id="Phobius"/>
    </source>
</evidence>
<protein>
    <recommendedName>
        <fullName evidence="4">DUF4190 domain-containing protein</fullName>
    </recommendedName>
</protein>
<dbReference type="RefSeq" id="WP_255159436.1">
    <property type="nucleotide sequence ID" value="NZ_CP101497.1"/>
</dbReference>
<proteinExistence type="predicted"/>